<name>A0A2S0HYT4_9FLAO</name>
<dbReference type="Pfam" id="PF08327">
    <property type="entry name" value="AHSA1"/>
    <property type="match status" value="1"/>
</dbReference>
<sequence length="148" mass="17562">MMKTTDPPIVVETQLSGTRQQVWEAITVHDKMIEWYFDNIPAFEPKVGFNTQFPVHSESRTFTHIWNVTKVVPRQLITYHWTYTEYPGEGKVSFEILDNEDAVKLRLTNIVVKDFPQDVPEFKRQSCIDGWNFFIKDRLKNYLQKQYG</sequence>
<reference evidence="3 4" key="1">
    <citation type="submission" date="2018-02" db="EMBL/GenBank/DDBJ databases">
        <title>Genomic analysis of the strain RR4-38 isolated from a seawater recirculating aquaculture system.</title>
        <authorList>
            <person name="Kim Y.-S."/>
            <person name="Jang Y.H."/>
            <person name="Kim K.-H."/>
        </authorList>
    </citation>
    <scope>NUCLEOTIDE SEQUENCE [LARGE SCALE GENOMIC DNA]</scope>
    <source>
        <strain evidence="3 4">RR4-38</strain>
    </source>
</reference>
<dbReference type="CDD" id="cd07814">
    <property type="entry name" value="SRPBCC_CalC_Aha1-like"/>
    <property type="match status" value="1"/>
</dbReference>
<dbReference type="EMBL" id="CP027062">
    <property type="protein sequence ID" value="AVI51775.1"/>
    <property type="molecule type" value="Genomic_DNA"/>
</dbReference>
<protein>
    <submittedName>
        <fullName evidence="3">ATPase</fullName>
    </submittedName>
</protein>
<evidence type="ECO:0000256" key="1">
    <source>
        <dbReference type="ARBA" id="ARBA00006817"/>
    </source>
</evidence>
<dbReference type="OrthoDB" id="384974at2"/>
<comment type="similarity">
    <text evidence="1">Belongs to the AHA1 family.</text>
</comment>
<dbReference type="AlphaFoldDB" id="A0A2S0HYT4"/>
<organism evidence="3 4">
    <name type="scientific">Pukyongia salina</name>
    <dbReference type="NCBI Taxonomy" id="2094025"/>
    <lineage>
        <taxon>Bacteria</taxon>
        <taxon>Pseudomonadati</taxon>
        <taxon>Bacteroidota</taxon>
        <taxon>Flavobacteriia</taxon>
        <taxon>Flavobacteriales</taxon>
        <taxon>Flavobacteriaceae</taxon>
        <taxon>Pukyongia</taxon>
    </lineage>
</organism>
<keyword evidence="4" id="KW-1185">Reference proteome</keyword>
<dbReference type="SUPFAM" id="SSF55961">
    <property type="entry name" value="Bet v1-like"/>
    <property type="match status" value="1"/>
</dbReference>
<dbReference type="Gene3D" id="3.30.530.20">
    <property type="match status" value="1"/>
</dbReference>
<evidence type="ECO:0000313" key="4">
    <source>
        <dbReference type="Proteomes" id="UP000238442"/>
    </source>
</evidence>
<dbReference type="KEGG" id="aue:C5O00_11595"/>
<proteinExistence type="inferred from homology"/>
<accession>A0A2S0HYT4</accession>
<dbReference type="Proteomes" id="UP000238442">
    <property type="component" value="Chromosome"/>
</dbReference>
<evidence type="ECO:0000313" key="3">
    <source>
        <dbReference type="EMBL" id="AVI51775.1"/>
    </source>
</evidence>
<dbReference type="InterPro" id="IPR013538">
    <property type="entry name" value="ASHA1/2-like_C"/>
</dbReference>
<gene>
    <name evidence="3" type="ORF">C5O00_11595</name>
</gene>
<dbReference type="InterPro" id="IPR023393">
    <property type="entry name" value="START-like_dom_sf"/>
</dbReference>
<dbReference type="RefSeq" id="WP_105217015.1">
    <property type="nucleotide sequence ID" value="NZ_CP027062.1"/>
</dbReference>
<feature type="domain" description="Activator of Hsp90 ATPase homologue 1/2-like C-terminal" evidence="2">
    <location>
        <begin position="18"/>
        <end position="144"/>
    </location>
</feature>
<evidence type="ECO:0000259" key="2">
    <source>
        <dbReference type="Pfam" id="PF08327"/>
    </source>
</evidence>